<reference evidence="2 3" key="1">
    <citation type="journal article" date="2018" name="Evol. Lett.">
        <title>Horizontal gene cluster transfer increased hallucinogenic mushroom diversity.</title>
        <authorList>
            <person name="Reynolds H.T."/>
            <person name="Vijayakumar V."/>
            <person name="Gluck-Thaler E."/>
            <person name="Korotkin H.B."/>
            <person name="Matheny P.B."/>
            <person name="Slot J.C."/>
        </authorList>
    </citation>
    <scope>NUCLEOTIDE SEQUENCE [LARGE SCALE GENOMIC DNA]</scope>
    <source>
        <strain evidence="2 3">SRW20</strain>
    </source>
</reference>
<name>A0A409WTT8_9AGAR</name>
<comment type="caution">
    <text evidence="2">The sequence shown here is derived from an EMBL/GenBank/DDBJ whole genome shotgun (WGS) entry which is preliminary data.</text>
</comment>
<proteinExistence type="predicted"/>
<organism evidence="2 3">
    <name type="scientific">Gymnopilus dilepis</name>
    <dbReference type="NCBI Taxonomy" id="231916"/>
    <lineage>
        <taxon>Eukaryota</taxon>
        <taxon>Fungi</taxon>
        <taxon>Dikarya</taxon>
        <taxon>Basidiomycota</taxon>
        <taxon>Agaricomycotina</taxon>
        <taxon>Agaricomycetes</taxon>
        <taxon>Agaricomycetidae</taxon>
        <taxon>Agaricales</taxon>
        <taxon>Agaricineae</taxon>
        <taxon>Hymenogastraceae</taxon>
        <taxon>Gymnopilus</taxon>
    </lineage>
</organism>
<feature type="compositionally biased region" description="Polar residues" evidence="1">
    <location>
        <begin position="199"/>
        <end position="215"/>
    </location>
</feature>
<keyword evidence="3" id="KW-1185">Reference proteome</keyword>
<dbReference type="InParanoid" id="A0A409WTT8"/>
<dbReference type="GO" id="GO:0005829">
    <property type="term" value="C:cytosol"/>
    <property type="evidence" value="ECO:0007669"/>
    <property type="project" value="GOC"/>
</dbReference>
<dbReference type="GO" id="GO:0006895">
    <property type="term" value="P:Golgi to endosome transport"/>
    <property type="evidence" value="ECO:0007669"/>
    <property type="project" value="TreeGrafter"/>
</dbReference>
<dbReference type="GO" id="GO:0006898">
    <property type="term" value="P:receptor-mediated endocytosis"/>
    <property type="evidence" value="ECO:0007669"/>
    <property type="project" value="TreeGrafter"/>
</dbReference>
<feature type="region of interest" description="Disordered" evidence="1">
    <location>
        <begin position="199"/>
        <end position="221"/>
    </location>
</feature>
<dbReference type="Pfam" id="PF00637">
    <property type="entry name" value="Clathrin"/>
    <property type="match status" value="1"/>
</dbReference>
<dbReference type="SUPFAM" id="SSF48371">
    <property type="entry name" value="ARM repeat"/>
    <property type="match status" value="2"/>
</dbReference>
<sequence length="522" mass="58616">MYSSGYLSTFLPHSVLESYIEAQGPKKYATVLKIANQAGKYDGLSQTPASGHADFLFQWAAINSAVSPLSNPKSISKRFYEPVTVSGPSSSSQVVSYPGIADLCEKAGFLQLALEPMRTLLISSESLSMPQLSQPIDIKSQRSPELTGCHPNRDQGLTSSAPSKLYERFQGFKTFEGFYCYLGSIVNLSEDPEVHFNCHTHQPDMSSSSNSTDQNLLREAKQQDKRPPVVWFNFIHDLILYLYPNDLVKFFEVYDLHVPSIRTPRLIGGLLDVDCDKATIKDVSASVTGNFPIAELVHEAKQRNRLSSRDPAVFNALAKIYFDGNNNPEQFAKENNSYEPLVVGNFCETSGLSVAYVAYAMGFWDEELIAIMYDNLTFKQQARCLQSPPIRALSLKCTDPDNVSLTVKAFLQADLPLELIELFEKIVIKLLGQDRWLHNKLQNYDADDIARIAMEHGLYEEALMLTDLLTVPIPRIDHSHVLNLEAVNEAYNDLPIEEEYHNALQDSIDSFDNLNFQQHCPH</sequence>
<dbReference type="InterPro" id="IPR055358">
    <property type="entry name" value="CHCR"/>
</dbReference>
<dbReference type="GO" id="GO:0071439">
    <property type="term" value="C:clathrin complex"/>
    <property type="evidence" value="ECO:0007669"/>
    <property type="project" value="TreeGrafter"/>
</dbReference>
<dbReference type="PANTHER" id="PTHR10292:SF1">
    <property type="entry name" value="CLATHRIN HEAVY CHAIN"/>
    <property type="match status" value="1"/>
</dbReference>
<dbReference type="PANTHER" id="PTHR10292">
    <property type="entry name" value="CLATHRIN HEAVY CHAIN RELATED"/>
    <property type="match status" value="1"/>
</dbReference>
<evidence type="ECO:0000256" key="1">
    <source>
        <dbReference type="SAM" id="MobiDB-lite"/>
    </source>
</evidence>
<accession>A0A409WTT8</accession>
<evidence type="ECO:0000313" key="3">
    <source>
        <dbReference type="Proteomes" id="UP000284706"/>
    </source>
</evidence>
<dbReference type="AlphaFoldDB" id="A0A409WTT8"/>
<dbReference type="STRING" id="231916.A0A409WTT8"/>
<evidence type="ECO:0000313" key="2">
    <source>
        <dbReference type="EMBL" id="PPQ81912.1"/>
    </source>
</evidence>
<protein>
    <submittedName>
        <fullName evidence="2">Uncharacterized protein</fullName>
    </submittedName>
</protein>
<dbReference type="Proteomes" id="UP000284706">
    <property type="component" value="Unassembled WGS sequence"/>
</dbReference>
<dbReference type="GO" id="GO:0032051">
    <property type="term" value="F:clathrin light chain binding"/>
    <property type="evidence" value="ECO:0007669"/>
    <property type="project" value="TreeGrafter"/>
</dbReference>
<dbReference type="EMBL" id="NHYE01004811">
    <property type="protein sequence ID" value="PPQ81912.1"/>
    <property type="molecule type" value="Genomic_DNA"/>
</dbReference>
<dbReference type="InterPro" id="IPR016024">
    <property type="entry name" value="ARM-type_fold"/>
</dbReference>
<dbReference type="OrthoDB" id="3201069at2759"/>
<dbReference type="GO" id="GO:0030479">
    <property type="term" value="C:actin cortical patch"/>
    <property type="evidence" value="ECO:0007669"/>
    <property type="project" value="TreeGrafter"/>
</dbReference>
<gene>
    <name evidence="2" type="ORF">CVT26_004122</name>
</gene>